<evidence type="ECO:0000256" key="4">
    <source>
        <dbReference type="ARBA" id="ARBA00022729"/>
    </source>
</evidence>
<dbReference type="Pfam" id="PF02221">
    <property type="entry name" value="E1_DerP2_DerF2"/>
    <property type="match status" value="1"/>
</dbReference>
<dbReference type="GO" id="GO:0032934">
    <property type="term" value="F:sterol binding"/>
    <property type="evidence" value="ECO:0007669"/>
    <property type="project" value="InterPro"/>
</dbReference>
<name>A0A182JEZ5_ANOAO</name>
<evidence type="ECO:0000256" key="5">
    <source>
        <dbReference type="ARBA" id="ARBA00023157"/>
    </source>
</evidence>
<feature type="domain" description="MD-2-related lipid-recognition" evidence="6">
    <location>
        <begin position="23"/>
        <end position="148"/>
    </location>
</feature>
<proteinExistence type="inferred from homology"/>
<dbReference type="STRING" id="41427.A0A182JEZ5"/>
<dbReference type="EnsemblMetazoa" id="AATE016833-RA">
    <property type="protein sequence ID" value="AATE016833-PA.1"/>
    <property type="gene ID" value="AATE016833"/>
</dbReference>
<dbReference type="PANTHER" id="PTHR11306">
    <property type="entry name" value="NIEMANN PICK TYPE C2 PROTEIN NPC2-RELATED"/>
    <property type="match status" value="1"/>
</dbReference>
<organism evidence="7">
    <name type="scientific">Anopheles atroparvus</name>
    <name type="common">European mosquito</name>
    <dbReference type="NCBI Taxonomy" id="41427"/>
    <lineage>
        <taxon>Eukaryota</taxon>
        <taxon>Metazoa</taxon>
        <taxon>Ecdysozoa</taxon>
        <taxon>Arthropoda</taxon>
        <taxon>Hexapoda</taxon>
        <taxon>Insecta</taxon>
        <taxon>Pterygota</taxon>
        <taxon>Neoptera</taxon>
        <taxon>Endopterygota</taxon>
        <taxon>Diptera</taxon>
        <taxon>Nematocera</taxon>
        <taxon>Culicoidea</taxon>
        <taxon>Culicidae</taxon>
        <taxon>Anophelinae</taxon>
        <taxon>Anopheles</taxon>
    </lineage>
</organism>
<keyword evidence="3" id="KW-0964">Secreted</keyword>
<evidence type="ECO:0000256" key="2">
    <source>
        <dbReference type="ARBA" id="ARBA00006370"/>
    </source>
</evidence>
<dbReference type="FunFam" id="2.60.40.770:FF:000001">
    <property type="entry name" value="NPC intracellular cholesterol transporter 2"/>
    <property type="match status" value="1"/>
</dbReference>
<dbReference type="SMART" id="SM00737">
    <property type="entry name" value="ML"/>
    <property type="match status" value="1"/>
</dbReference>
<evidence type="ECO:0000259" key="6">
    <source>
        <dbReference type="SMART" id="SM00737"/>
    </source>
</evidence>
<dbReference type="InterPro" id="IPR003172">
    <property type="entry name" value="ML_dom"/>
</dbReference>
<protein>
    <recommendedName>
        <fullName evidence="6">MD-2-related lipid-recognition domain-containing protein</fullName>
    </recommendedName>
</protein>
<evidence type="ECO:0000256" key="3">
    <source>
        <dbReference type="ARBA" id="ARBA00022525"/>
    </source>
</evidence>
<dbReference type="SUPFAM" id="SSF81296">
    <property type="entry name" value="E set domains"/>
    <property type="match status" value="1"/>
</dbReference>
<dbReference type="InterPro" id="IPR014756">
    <property type="entry name" value="Ig_E-set"/>
</dbReference>
<dbReference type="PANTHER" id="PTHR11306:SF36">
    <property type="entry name" value="NIEMANN-PICK TYPE C-2C-RELATED"/>
    <property type="match status" value="1"/>
</dbReference>
<keyword evidence="4" id="KW-0732">Signal</keyword>
<dbReference type="GO" id="GO:0032367">
    <property type="term" value="P:intracellular cholesterol transport"/>
    <property type="evidence" value="ECO:0007669"/>
    <property type="project" value="InterPro"/>
</dbReference>
<reference evidence="7" key="1">
    <citation type="submission" date="2022-08" db="UniProtKB">
        <authorList>
            <consortium name="EnsemblMetazoa"/>
        </authorList>
    </citation>
    <scope>IDENTIFICATION</scope>
    <source>
        <strain evidence="7">EBRO</strain>
    </source>
</reference>
<dbReference type="InterPro" id="IPR033916">
    <property type="entry name" value="ML_Npc2-like"/>
</dbReference>
<dbReference type="AlphaFoldDB" id="A0A182JEZ5"/>
<dbReference type="CDD" id="cd00916">
    <property type="entry name" value="Npc2_like"/>
    <property type="match status" value="1"/>
</dbReference>
<dbReference type="VEuPathDB" id="VectorBase:AATE016833"/>
<keyword evidence="5" id="KW-1015">Disulfide bond</keyword>
<comment type="similarity">
    <text evidence="2">Belongs to the NPC2 family.</text>
</comment>
<dbReference type="InterPro" id="IPR039670">
    <property type="entry name" value="NPC2-like"/>
</dbReference>
<evidence type="ECO:0000256" key="1">
    <source>
        <dbReference type="ARBA" id="ARBA00004613"/>
    </source>
</evidence>
<accession>A0A182JEZ5</accession>
<comment type="subcellular location">
    <subcellularLocation>
        <location evidence="1">Secreted</location>
    </subcellularLocation>
</comment>
<dbReference type="Gene3D" id="2.60.40.770">
    <property type="match status" value="1"/>
</dbReference>
<evidence type="ECO:0000313" key="7">
    <source>
        <dbReference type="EnsemblMetazoa" id="AATE016833-PA.1"/>
    </source>
</evidence>
<sequence length="151" mass="15881">MKLLVGLFVVCLPALALADVVQVQECTTGSLPSSVDVAGCKATPCDLPKGQDASVLVHFTAGQQLTSLRPLVHASLAAGVTVPFVLPPDRQDACDWLVGAQCPLSPDEDVTYELRLPVLASYPSLSLTVELQLLDQNGAVVTCFRVPAKVV</sequence>
<dbReference type="GO" id="GO:0005576">
    <property type="term" value="C:extracellular region"/>
    <property type="evidence" value="ECO:0007669"/>
    <property type="project" value="UniProtKB-SubCell"/>
</dbReference>